<evidence type="ECO:0000313" key="7">
    <source>
        <dbReference type="EMBL" id="EFR32060.1"/>
    </source>
</evidence>
<accession>E4KLQ8</accession>
<dbReference type="PANTHER" id="PTHR31102:SF1">
    <property type="entry name" value="CATION_H+ EXCHANGER DOMAIN-CONTAINING PROTEIN"/>
    <property type="match status" value="1"/>
</dbReference>
<dbReference type="InterPro" id="IPR038770">
    <property type="entry name" value="Na+/solute_symporter_sf"/>
</dbReference>
<feature type="transmembrane region" description="Helical" evidence="5">
    <location>
        <begin position="151"/>
        <end position="172"/>
    </location>
</feature>
<dbReference type="RefSeq" id="WP_006417542.1">
    <property type="nucleotide sequence ID" value="NZ_AENN01000001.1"/>
</dbReference>
<proteinExistence type="predicted"/>
<protein>
    <submittedName>
        <fullName evidence="7">Transporter, CPA2 family</fullName>
    </submittedName>
</protein>
<dbReference type="EMBL" id="AENN01000001">
    <property type="protein sequence ID" value="EFR32060.1"/>
    <property type="molecule type" value="Genomic_DNA"/>
</dbReference>
<evidence type="ECO:0000259" key="6">
    <source>
        <dbReference type="Pfam" id="PF00999"/>
    </source>
</evidence>
<feature type="transmembrane region" description="Helical" evidence="5">
    <location>
        <begin position="297"/>
        <end position="320"/>
    </location>
</feature>
<dbReference type="GO" id="GO:0016020">
    <property type="term" value="C:membrane"/>
    <property type="evidence" value="ECO:0007669"/>
    <property type="project" value="UniProtKB-SubCell"/>
</dbReference>
<reference evidence="7 8" key="1">
    <citation type="submission" date="2010-10" db="EMBL/GenBank/DDBJ databases">
        <authorList>
            <person name="Durkin A.S."/>
            <person name="Madupu R."/>
            <person name="Torralba M."/>
            <person name="Gillis M."/>
            <person name="Methe B."/>
            <person name="Sutton G."/>
            <person name="Nelson K.E."/>
        </authorList>
    </citation>
    <scope>NUCLEOTIDE SEQUENCE [LARGE SCALE GENOMIC DNA]</scope>
    <source>
        <strain evidence="7 8">ACS-139-V-Col8</strain>
    </source>
</reference>
<comment type="caution">
    <text evidence="7">The sequence shown here is derived from an EMBL/GenBank/DDBJ whole genome shotgun (WGS) entry which is preliminary data.</text>
</comment>
<feature type="transmembrane region" description="Helical" evidence="5">
    <location>
        <begin position="84"/>
        <end position="105"/>
    </location>
</feature>
<gene>
    <name evidence="7" type="ORF">HMPREF9257_0890</name>
</gene>
<dbReference type="GO" id="GO:1902600">
    <property type="term" value="P:proton transmembrane transport"/>
    <property type="evidence" value="ECO:0007669"/>
    <property type="project" value="InterPro"/>
</dbReference>
<dbReference type="GO" id="GO:0015297">
    <property type="term" value="F:antiporter activity"/>
    <property type="evidence" value="ECO:0007669"/>
    <property type="project" value="InterPro"/>
</dbReference>
<evidence type="ECO:0000313" key="8">
    <source>
        <dbReference type="Proteomes" id="UP000005990"/>
    </source>
</evidence>
<feature type="transmembrane region" description="Helical" evidence="5">
    <location>
        <begin position="363"/>
        <end position="388"/>
    </location>
</feature>
<evidence type="ECO:0000256" key="2">
    <source>
        <dbReference type="ARBA" id="ARBA00022692"/>
    </source>
</evidence>
<keyword evidence="3 5" id="KW-1133">Transmembrane helix</keyword>
<feature type="transmembrane region" description="Helical" evidence="5">
    <location>
        <begin position="273"/>
        <end position="291"/>
    </location>
</feature>
<dbReference type="OrthoDB" id="9790604at2"/>
<keyword evidence="2 5" id="KW-0812">Transmembrane</keyword>
<dbReference type="STRING" id="908337.HMPREF9257_0890"/>
<dbReference type="AlphaFoldDB" id="E4KLQ8"/>
<feature type="transmembrane region" description="Helical" evidence="5">
    <location>
        <begin position="111"/>
        <end position="130"/>
    </location>
</feature>
<dbReference type="Pfam" id="PF00999">
    <property type="entry name" value="Na_H_Exchanger"/>
    <property type="match status" value="1"/>
</dbReference>
<sequence>MDFFLCLAIVLVVGGGAGYLFTKLRLPALLAYMLLGIVLGSLGLMNPQILAVSGELRKIALIIILLKAGLSLDLEDLKKVGRPALLMSFLPCCIEMITIGIVSHFLLGLSFVEGFLLGAVLGAVSPAVVVPRTSRLMDEGIGTDQGIPQMITAASSMDDIVMIVFYTSFLTIEGGGAMKLSSFMTIPVSIITGILGGIVVGLIFAYLFDHVHLRDSMKLIILLGTSFFLVYLENYLQDFIAYSSLLSVIAMGMTLFFKTQVRATRLKAKCDRLWVVSEIFLFTLVGASIQINYALEVLGLALVTIIIGLIFRNIGVQLAIMGTQLDQKERTFMSIAYLPKATVQAAIGGGLLDLGNQLNNPAIINAGIIVLSVAVVAILFTAPLGAILMDLTYKGLLKASKS</sequence>
<keyword evidence="8" id="KW-1185">Reference proteome</keyword>
<evidence type="ECO:0000256" key="4">
    <source>
        <dbReference type="ARBA" id="ARBA00023136"/>
    </source>
</evidence>
<keyword evidence="4 5" id="KW-0472">Membrane</keyword>
<evidence type="ECO:0000256" key="3">
    <source>
        <dbReference type="ARBA" id="ARBA00022989"/>
    </source>
</evidence>
<dbReference type="Gene3D" id="1.20.1530.20">
    <property type="match status" value="1"/>
</dbReference>
<evidence type="ECO:0000256" key="1">
    <source>
        <dbReference type="ARBA" id="ARBA00004141"/>
    </source>
</evidence>
<dbReference type="InterPro" id="IPR051843">
    <property type="entry name" value="CPA1_transporter"/>
</dbReference>
<feature type="transmembrane region" description="Helical" evidence="5">
    <location>
        <begin position="242"/>
        <end position="261"/>
    </location>
</feature>
<comment type="subcellular location">
    <subcellularLocation>
        <location evidence="1">Membrane</location>
        <topology evidence="1">Multi-pass membrane protein</topology>
    </subcellularLocation>
</comment>
<feature type="transmembrane region" description="Helical" evidence="5">
    <location>
        <begin position="28"/>
        <end position="52"/>
    </location>
</feature>
<dbReference type="PANTHER" id="PTHR31102">
    <property type="match status" value="1"/>
</dbReference>
<dbReference type="InterPro" id="IPR006153">
    <property type="entry name" value="Cation/H_exchanger_TM"/>
</dbReference>
<dbReference type="eggNOG" id="COG0025">
    <property type="taxonomic scope" value="Bacteria"/>
</dbReference>
<feature type="domain" description="Cation/H+ exchanger transmembrane" evidence="6">
    <location>
        <begin position="16"/>
        <end position="382"/>
    </location>
</feature>
<name>E4KLQ8_9LACT</name>
<feature type="transmembrane region" description="Helical" evidence="5">
    <location>
        <begin position="184"/>
        <end position="207"/>
    </location>
</feature>
<organism evidence="7 8">
    <name type="scientific">Eremococcus coleocola ACS-139-V-Col8</name>
    <dbReference type="NCBI Taxonomy" id="908337"/>
    <lineage>
        <taxon>Bacteria</taxon>
        <taxon>Bacillati</taxon>
        <taxon>Bacillota</taxon>
        <taxon>Bacilli</taxon>
        <taxon>Lactobacillales</taxon>
        <taxon>Aerococcaceae</taxon>
        <taxon>Eremococcus</taxon>
    </lineage>
</organism>
<evidence type="ECO:0000256" key="5">
    <source>
        <dbReference type="SAM" id="Phobius"/>
    </source>
</evidence>
<dbReference type="Proteomes" id="UP000005990">
    <property type="component" value="Unassembled WGS sequence"/>
</dbReference>